<dbReference type="Proteomes" id="UP000834106">
    <property type="component" value="Chromosome 6"/>
</dbReference>
<accession>A0AAD2DTA3</accession>
<reference evidence="1" key="1">
    <citation type="submission" date="2023-05" db="EMBL/GenBank/DDBJ databases">
        <authorList>
            <person name="Huff M."/>
        </authorList>
    </citation>
    <scope>NUCLEOTIDE SEQUENCE</scope>
</reference>
<evidence type="ECO:0000313" key="1">
    <source>
        <dbReference type="EMBL" id="CAI9762700.1"/>
    </source>
</evidence>
<sequence length="156" mass="17674">MLSTLFSSTCSLLFTFGHNLGDYFIFFLQKSCNFSSRAVELAGTCDGKGYRKFELALTRNSWKIRTQKLLESAEKPTIQQMQRLLKEGLAISIPPEDYYRQQLSALRDFGLRWENTAKKVSKDGGALRFTASVEDLTTREQFLLVINAMNGIISIA</sequence>
<keyword evidence="2" id="KW-1185">Reference proteome</keyword>
<proteinExistence type="predicted"/>
<evidence type="ECO:0000313" key="2">
    <source>
        <dbReference type="Proteomes" id="UP000834106"/>
    </source>
</evidence>
<name>A0AAD2DTA3_9LAMI</name>
<dbReference type="AlphaFoldDB" id="A0AAD2DTA3"/>
<gene>
    <name evidence="1" type="ORF">FPE_LOCUS10130</name>
</gene>
<protein>
    <submittedName>
        <fullName evidence="1">Uncharacterized protein</fullName>
    </submittedName>
</protein>
<dbReference type="EMBL" id="OU503041">
    <property type="protein sequence ID" value="CAI9762700.1"/>
    <property type="molecule type" value="Genomic_DNA"/>
</dbReference>
<organism evidence="1 2">
    <name type="scientific">Fraxinus pennsylvanica</name>
    <dbReference type="NCBI Taxonomy" id="56036"/>
    <lineage>
        <taxon>Eukaryota</taxon>
        <taxon>Viridiplantae</taxon>
        <taxon>Streptophyta</taxon>
        <taxon>Embryophyta</taxon>
        <taxon>Tracheophyta</taxon>
        <taxon>Spermatophyta</taxon>
        <taxon>Magnoliopsida</taxon>
        <taxon>eudicotyledons</taxon>
        <taxon>Gunneridae</taxon>
        <taxon>Pentapetalae</taxon>
        <taxon>asterids</taxon>
        <taxon>lamiids</taxon>
        <taxon>Lamiales</taxon>
        <taxon>Oleaceae</taxon>
        <taxon>Oleeae</taxon>
        <taxon>Fraxinus</taxon>
    </lineage>
</organism>